<dbReference type="EMBL" id="BK015854">
    <property type="protein sequence ID" value="DAD69726.1"/>
    <property type="molecule type" value="Genomic_DNA"/>
</dbReference>
<proteinExistence type="predicted"/>
<reference evidence="1" key="1">
    <citation type="journal article" date="2021" name="Proc. Natl. Acad. Sci. U.S.A.">
        <title>A Catalog of Tens of Thousands of Viruses from Human Metagenomes Reveals Hidden Associations with Chronic Diseases.</title>
        <authorList>
            <person name="Tisza M.J."/>
            <person name="Buck C.B."/>
        </authorList>
    </citation>
    <scope>NUCLEOTIDE SEQUENCE</scope>
    <source>
        <strain evidence="1">CtFCq8</strain>
    </source>
</reference>
<name>A0A8S5LIB6_9CAUD</name>
<evidence type="ECO:0000313" key="1">
    <source>
        <dbReference type="EMBL" id="DAD69726.1"/>
    </source>
</evidence>
<protein>
    <submittedName>
        <fullName evidence="1">Putative GntR-family transcriptional regulator</fullName>
    </submittedName>
</protein>
<accession>A0A8S5LIB6</accession>
<sequence length="118" mass="12961">MKREIKVSNALRRELVEQFGTTRKTVHSALSYQGGSELLEGIRRAALARGGEVMITAPESEVLVDLGDKLVQRFSASVRLECDKATGDIYLYKGEELCSTHHGVIAPLKAIQDFGKSL</sequence>
<organism evidence="1">
    <name type="scientific">Myoviridae sp. ctFCq8</name>
    <dbReference type="NCBI Taxonomy" id="2827605"/>
    <lineage>
        <taxon>Viruses</taxon>
        <taxon>Duplodnaviria</taxon>
        <taxon>Heunggongvirae</taxon>
        <taxon>Uroviricota</taxon>
        <taxon>Caudoviricetes</taxon>
    </lineage>
</organism>